<dbReference type="AlphaFoldDB" id="A0AA43XKU4"/>
<keyword evidence="2" id="KW-0472">Membrane</keyword>
<protein>
    <submittedName>
        <fullName evidence="3">Uncharacterized protein</fullName>
    </submittedName>
</protein>
<dbReference type="RefSeq" id="WP_160720443.1">
    <property type="nucleotide sequence ID" value="NZ_SUMG01000006.1"/>
</dbReference>
<accession>A0AA43XKU4</accession>
<sequence length="363" mass="42671">MDKRILEGGIEEVEGIKEQLTELNNCRERENELEVKEKEAQQNLTQKENAVESEIKSVTRQRREELESTFDKQLESVQGKLKKVEANKEKAKKKAMSQRIHEETADLRKEEEELSLAGRAVFKEKNIPLMYNNRWFFALYFPSGLGDIGIVILTLALAFFAVPFGIYNIFFEGMGTLYLGMSYVIAILVFGGLYLIISKTKYKHLDALKRVKEIRKQIRENQKEQRKIKRQIEKDEDENPYDLKEFDREIEEYKKSIQELTEKKKKALQEFDEETAQEIQRQIKETHEEELKALKEAYQRIYDERKDNLEKLNNLSVKVSTEYESILGKEVLTVEKLDKMAETIREGKAENIKEAKEVLNQEN</sequence>
<keyword evidence="2" id="KW-0812">Transmembrane</keyword>
<name>A0AA43XKU4_9CLOT</name>
<feature type="transmembrane region" description="Helical" evidence="2">
    <location>
        <begin position="137"/>
        <end position="170"/>
    </location>
</feature>
<keyword evidence="1" id="KW-0175">Coiled coil</keyword>
<feature type="transmembrane region" description="Helical" evidence="2">
    <location>
        <begin position="176"/>
        <end position="197"/>
    </location>
</feature>
<gene>
    <name evidence="3" type="ORF">ISALK_06640</name>
</gene>
<comment type="caution">
    <text evidence="3">The sequence shown here is derived from an EMBL/GenBank/DDBJ whole genome shotgun (WGS) entry which is preliminary data.</text>
</comment>
<evidence type="ECO:0000313" key="4">
    <source>
        <dbReference type="Proteomes" id="UP000449710"/>
    </source>
</evidence>
<organism evidence="3 4">
    <name type="scientific">Isachenkonia alkalipeptolytica</name>
    <dbReference type="NCBI Taxonomy" id="2565777"/>
    <lineage>
        <taxon>Bacteria</taxon>
        <taxon>Bacillati</taxon>
        <taxon>Bacillota</taxon>
        <taxon>Clostridia</taxon>
        <taxon>Eubacteriales</taxon>
        <taxon>Clostridiaceae</taxon>
        <taxon>Isachenkonia</taxon>
    </lineage>
</organism>
<evidence type="ECO:0000256" key="2">
    <source>
        <dbReference type="SAM" id="Phobius"/>
    </source>
</evidence>
<keyword evidence="4" id="KW-1185">Reference proteome</keyword>
<feature type="coiled-coil region" evidence="1">
    <location>
        <begin position="16"/>
        <end position="113"/>
    </location>
</feature>
<dbReference type="EMBL" id="SUMG01000006">
    <property type="protein sequence ID" value="NBG88176.1"/>
    <property type="molecule type" value="Genomic_DNA"/>
</dbReference>
<evidence type="ECO:0000256" key="1">
    <source>
        <dbReference type="SAM" id="Coils"/>
    </source>
</evidence>
<proteinExistence type="predicted"/>
<keyword evidence="2" id="KW-1133">Transmembrane helix</keyword>
<reference evidence="3 4" key="1">
    <citation type="submission" date="2019-04" db="EMBL/GenBank/DDBJ databases">
        <title>Isachenkonia alkalipeptolytica gen. nov. sp. nov. a new anaerobic, alkiliphilic organothrophic bacterium capable to reduce synthesized ferrihydrite isolated from a soda lake.</title>
        <authorList>
            <person name="Toshchakov S.V."/>
            <person name="Zavarzina D.G."/>
            <person name="Zhilina T.N."/>
            <person name="Kostrikina N.A."/>
            <person name="Kublanov I.V."/>
        </authorList>
    </citation>
    <scope>NUCLEOTIDE SEQUENCE [LARGE SCALE GENOMIC DNA]</scope>
    <source>
        <strain evidence="3 4">Z-1701</strain>
    </source>
</reference>
<evidence type="ECO:0000313" key="3">
    <source>
        <dbReference type="EMBL" id="NBG88176.1"/>
    </source>
</evidence>
<dbReference type="Proteomes" id="UP000449710">
    <property type="component" value="Unassembled WGS sequence"/>
</dbReference>
<feature type="coiled-coil region" evidence="1">
    <location>
        <begin position="211"/>
        <end position="315"/>
    </location>
</feature>